<proteinExistence type="predicted"/>
<dbReference type="Proteomes" id="UP000240475">
    <property type="component" value="Chromosome"/>
</dbReference>
<dbReference type="AlphaFoldDB" id="A0AAD0I7X6"/>
<protein>
    <submittedName>
        <fullName evidence="1">Uncharacterized protein</fullName>
    </submittedName>
</protein>
<dbReference type="EMBL" id="CP028490">
    <property type="protein sequence ID" value="AVX22494.1"/>
    <property type="molecule type" value="Genomic_DNA"/>
</dbReference>
<evidence type="ECO:0000313" key="2">
    <source>
        <dbReference type="Proteomes" id="UP000240475"/>
    </source>
</evidence>
<accession>A0AAD0I7X6</accession>
<gene>
    <name evidence="1" type="ORF">DA456_03265</name>
</gene>
<evidence type="ECO:0000313" key="1">
    <source>
        <dbReference type="EMBL" id="AVX22494.1"/>
    </source>
</evidence>
<name>A0AAD0I7X6_PSESX</name>
<reference evidence="1 2" key="1">
    <citation type="submission" date="2018-04" db="EMBL/GenBank/DDBJ databases">
        <authorList>
            <person name="Cha J.-S."/>
        </authorList>
    </citation>
    <scope>NUCLEOTIDE SEQUENCE [LARGE SCALE GENOMIC DNA]</scope>
    <source>
        <strain evidence="1 2">LMG5095</strain>
    </source>
</reference>
<organism evidence="1 2">
    <name type="scientific">Pseudomonas syringae pv. atrofaciens</name>
    <dbReference type="NCBI Taxonomy" id="192087"/>
    <lineage>
        <taxon>Bacteria</taxon>
        <taxon>Pseudomonadati</taxon>
        <taxon>Pseudomonadota</taxon>
        <taxon>Gammaproteobacteria</taxon>
        <taxon>Pseudomonadales</taxon>
        <taxon>Pseudomonadaceae</taxon>
        <taxon>Pseudomonas</taxon>
        <taxon>Pseudomonas syringae</taxon>
    </lineage>
</organism>
<sequence length="95" mass="10972">MDNFSSNSDLKNPEQCKRKFLTGALNSGVMASVMAHEAARHNLMHVWRLIRQAVPREIDDLSRPQPCNSVVTWPYSAWVPWVLPRPISWQRPESM</sequence>